<proteinExistence type="inferred from homology"/>
<dbReference type="GO" id="GO:0004553">
    <property type="term" value="F:hydrolase activity, hydrolyzing O-glycosyl compounds"/>
    <property type="evidence" value="ECO:0007669"/>
    <property type="project" value="InterPro"/>
</dbReference>
<evidence type="ECO:0000313" key="6">
    <source>
        <dbReference type="Proteomes" id="UP000054618"/>
    </source>
</evidence>
<dbReference type="Pfam" id="PF01464">
    <property type="entry name" value="SLT"/>
    <property type="match status" value="1"/>
</dbReference>
<feature type="signal peptide" evidence="3">
    <location>
        <begin position="1"/>
        <end position="19"/>
    </location>
</feature>
<dbReference type="SUPFAM" id="SSF48435">
    <property type="entry name" value="Bacterial muramidases"/>
    <property type="match status" value="1"/>
</dbReference>
<dbReference type="GO" id="GO:0042597">
    <property type="term" value="C:periplasmic space"/>
    <property type="evidence" value="ECO:0007669"/>
    <property type="project" value="InterPro"/>
</dbReference>
<dbReference type="Gene3D" id="1.25.20.10">
    <property type="entry name" value="Bacterial muramidases"/>
    <property type="match status" value="1"/>
</dbReference>
<reference evidence="5 6" key="1">
    <citation type="submission" date="2015-11" db="EMBL/GenBank/DDBJ databases">
        <title>Genomic analysis of 38 Legionella species identifies large and diverse effector repertoires.</title>
        <authorList>
            <person name="Burstein D."/>
            <person name="Amaro F."/>
            <person name="Zusman T."/>
            <person name="Lifshitz Z."/>
            <person name="Cohen O."/>
            <person name="Gilbert J.A."/>
            <person name="Pupko T."/>
            <person name="Shuman H.A."/>
            <person name="Segal G."/>
        </authorList>
    </citation>
    <scope>NUCLEOTIDE SEQUENCE [LARGE SCALE GENOMIC DNA]</scope>
    <source>
        <strain evidence="5 6">CDC#1442-AUS-E</strain>
    </source>
</reference>
<sequence>MKKFLFLIISLCLPFALQAAIPGEIYVQRFMNYMEWSQNLPQQASPEFLVFIADDTPLANRLREKWLYQLARQRNWTDYTSYYRPSSDVSLQCFARLADYFQGRTELALEGAKPLWLKGDSQPGACNQLFDFLLKSGQFDETLITERIRLALDKRNLGLARYLLKLYQKPRLEDEQLLLGISQNPLRISQLQPKELHDSFYLFGLKRLISTNMEQAIKIWQQPKTRKMLSEAQQQSFLVQLVIYKAMRNHEDTEQWFAKIKASYYNEALLDWEIRAALKQQNWPKVEKYILFSTNKDSPCWQYWLGRAKEGQGKKTEAQSIFQTLAETRNYYGFLASLRLNKKPSFVNEKVVSDPNVLKPYRTVIMAIKNLYANKQVLQASRMLNDFVLELPREDKIALIHWVATELKWHGKSVYLSNTDELSNQLSLRFPLAHETAITAYSKNYNISKEFIYAIIRQESSFREDVVSMAGARGLMQLMPETAKMVAKQEKIAYGDKNQLFSSQKNINIGVAYLKQLAKRYHAHPVLMAAAYNAGPRQVNYWIKTHPPKQIDIWIETLPWHETRNYLKNVIAFYAVYQFRMQQKPDLSDFMQPIN</sequence>
<comment type="similarity">
    <text evidence="1">Belongs to the transglycosylase Slt family.</text>
</comment>
<dbReference type="PANTHER" id="PTHR37423:SF5">
    <property type="entry name" value="SOLUBLE LYTIC MUREIN TRANSGLYCOSYLASE"/>
    <property type="match status" value="1"/>
</dbReference>
<evidence type="ECO:0000256" key="3">
    <source>
        <dbReference type="SAM" id="SignalP"/>
    </source>
</evidence>
<dbReference type="InterPro" id="IPR023346">
    <property type="entry name" value="Lysozyme-like_dom_sf"/>
</dbReference>
<dbReference type="PATRIC" id="fig|45073.5.peg.2754"/>
<dbReference type="CDD" id="cd13401">
    <property type="entry name" value="Slt70-like"/>
    <property type="match status" value="1"/>
</dbReference>
<name>A0A0W0XND4_9GAMM</name>
<dbReference type="SUPFAM" id="SSF53955">
    <property type="entry name" value="Lysozyme-like"/>
    <property type="match status" value="1"/>
</dbReference>
<dbReference type="Proteomes" id="UP000054618">
    <property type="component" value="Unassembled WGS sequence"/>
</dbReference>
<dbReference type="InterPro" id="IPR008258">
    <property type="entry name" value="Transglycosylase_SLT_dom_1"/>
</dbReference>
<evidence type="ECO:0000256" key="1">
    <source>
        <dbReference type="ARBA" id="ARBA00007734"/>
    </source>
</evidence>
<gene>
    <name evidence="5" type="ORF">Lqui_2591</name>
</gene>
<comment type="caution">
    <text evidence="5">The sequence shown here is derived from an EMBL/GenBank/DDBJ whole genome shotgun (WGS) entry which is preliminary data.</text>
</comment>
<dbReference type="RefSeq" id="WP_058508662.1">
    <property type="nucleotide sequence ID" value="NZ_CAAAIK010000012.1"/>
</dbReference>
<evidence type="ECO:0000259" key="4">
    <source>
        <dbReference type="Pfam" id="PF01464"/>
    </source>
</evidence>
<feature type="chain" id="PRO_5006916736" evidence="3">
    <location>
        <begin position="20"/>
        <end position="595"/>
    </location>
</feature>
<protein>
    <submittedName>
        <fullName evidence="5">Soluble lytic murein transglycosylase</fullName>
    </submittedName>
</protein>
<dbReference type="STRING" id="45073.Lqui_2591"/>
<keyword evidence="2 3" id="KW-0732">Signal</keyword>
<accession>A0A0W0XND4</accession>
<dbReference type="InterPro" id="IPR008939">
    <property type="entry name" value="Lytic_TGlycosylase_superhlx_U"/>
</dbReference>
<feature type="domain" description="Transglycosylase SLT" evidence="4">
    <location>
        <begin position="438"/>
        <end position="553"/>
    </location>
</feature>
<dbReference type="EMBL" id="LNYS01000024">
    <property type="protein sequence ID" value="KTD46101.1"/>
    <property type="molecule type" value="Genomic_DNA"/>
</dbReference>
<dbReference type="OrthoDB" id="92254at2"/>
<dbReference type="PANTHER" id="PTHR37423">
    <property type="entry name" value="SOLUBLE LYTIC MUREIN TRANSGLYCOSYLASE-RELATED"/>
    <property type="match status" value="1"/>
</dbReference>
<dbReference type="AlphaFoldDB" id="A0A0W0XND4"/>
<evidence type="ECO:0000256" key="2">
    <source>
        <dbReference type="ARBA" id="ARBA00022729"/>
    </source>
</evidence>
<dbReference type="Gene3D" id="1.10.530.10">
    <property type="match status" value="1"/>
</dbReference>
<keyword evidence="6" id="KW-1185">Reference proteome</keyword>
<evidence type="ECO:0000313" key="5">
    <source>
        <dbReference type="EMBL" id="KTD46101.1"/>
    </source>
</evidence>
<organism evidence="5 6">
    <name type="scientific">Legionella quinlivanii</name>
    <dbReference type="NCBI Taxonomy" id="45073"/>
    <lineage>
        <taxon>Bacteria</taxon>
        <taxon>Pseudomonadati</taxon>
        <taxon>Pseudomonadota</taxon>
        <taxon>Gammaproteobacteria</taxon>
        <taxon>Legionellales</taxon>
        <taxon>Legionellaceae</taxon>
        <taxon>Legionella</taxon>
    </lineage>
</organism>